<reference evidence="9" key="1">
    <citation type="journal article" date="2019" name="Int. J. Syst. Evol. Microbiol.">
        <title>The Global Catalogue of Microorganisms (GCM) 10K type strain sequencing project: providing services to taxonomists for standard genome sequencing and annotation.</title>
        <authorList>
            <consortium name="The Broad Institute Genomics Platform"/>
            <consortium name="The Broad Institute Genome Sequencing Center for Infectious Disease"/>
            <person name="Wu L."/>
            <person name="Ma J."/>
        </authorList>
    </citation>
    <scope>NUCLEOTIDE SEQUENCE [LARGE SCALE GENOMIC DNA]</scope>
    <source>
        <strain evidence="9">JCM 16022</strain>
    </source>
</reference>
<evidence type="ECO:0000259" key="7">
    <source>
        <dbReference type="PROSITE" id="PS51935"/>
    </source>
</evidence>
<dbReference type="Pfam" id="PF00877">
    <property type="entry name" value="NLPC_P60"/>
    <property type="match status" value="1"/>
</dbReference>
<dbReference type="InterPro" id="IPR051794">
    <property type="entry name" value="PG_Endopeptidase_C40"/>
</dbReference>
<dbReference type="Proteomes" id="UP001501771">
    <property type="component" value="Unassembled WGS sequence"/>
</dbReference>
<feature type="domain" description="NlpC/P60" evidence="7">
    <location>
        <begin position="217"/>
        <end position="332"/>
    </location>
</feature>
<comment type="caution">
    <text evidence="8">The sequence shown here is derived from an EMBL/GenBank/DDBJ whole genome shotgun (WGS) entry which is preliminary data.</text>
</comment>
<dbReference type="Gene3D" id="3.90.1720.10">
    <property type="entry name" value="endopeptidase domain like (from Nostoc punctiforme)"/>
    <property type="match status" value="1"/>
</dbReference>
<protein>
    <submittedName>
        <fullName evidence="8">C40 family peptidase</fullName>
    </submittedName>
</protein>
<evidence type="ECO:0000256" key="2">
    <source>
        <dbReference type="ARBA" id="ARBA00022670"/>
    </source>
</evidence>
<keyword evidence="5" id="KW-0175">Coiled coil</keyword>
<feature type="coiled-coil region" evidence="5">
    <location>
        <begin position="156"/>
        <end position="200"/>
    </location>
</feature>
<dbReference type="InterPro" id="IPR038765">
    <property type="entry name" value="Papain-like_cys_pep_sf"/>
</dbReference>
<dbReference type="InterPro" id="IPR000064">
    <property type="entry name" value="NLP_P60_dom"/>
</dbReference>
<dbReference type="PANTHER" id="PTHR47359">
    <property type="entry name" value="PEPTIDOGLYCAN DL-ENDOPEPTIDASE CWLO"/>
    <property type="match status" value="1"/>
</dbReference>
<gene>
    <name evidence="8" type="ORF">GCM10009844_26300</name>
</gene>
<feature type="signal peptide" evidence="6">
    <location>
        <begin position="1"/>
        <end position="23"/>
    </location>
</feature>
<evidence type="ECO:0000313" key="9">
    <source>
        <dbReference type="Proteomes" id="UP001501771"/>
    </source>
</evidence>
<evidence type="ECO:0000256" key="4">
    <source>
        <dbReference type="ARBA" id="ARBA00022807"/>
    </source>
</evidence>
<keyword evidence="2" id="KW-0645">Protease</keyword>
<name>A0ABP5LJ14_9ACTN</name>
<accession>A0ABP5LJ14</accession>
<evidence type="ECO:0000313" key="8">
    <source>
        <dbReference type="EMBL" id="GAA2148200.1"/>
    </source>
</evidence>
<dbReference type="PROSITE" id="PS51935">
    <property type="entry name" value="NLPC_P60"/>
    <property type="match status" value="1"/>
</dbReference>
<proteinExistence type="inferred from homology"/>
<keyword evidence="3" id="KW-0378">Hydrolase</keyword>
<dbReference type="SUPFAM" id="SSF54001">
    <property type="entry name" value="Cysteine proteinases"/>
    <property type="match status" value="1"/>
</dbReference>
<keyword evidence="6" id="KW-0732">Signal</keyword>
<comment type="similarity">
    <text evidence="1">Belongs to the peptidase C40 family.</text>
</comment>
<sequence length="332" mass="35340">MLNGRKRIMARPFGAAVSGLALAAVVGVVPSSPAQAEPDIDDVKSRVDTLYHQAEQASERYNDAKLELKDLRHDMGSLKADQRRQDDRLGAVQEQVKDSIVRQYEGESLSAVGQVVVSDDPKSFLAQLSTMSAFDDLQGQLFADYSTELKALDIRREATEKRAAEVAATKKKLADEKATIDDKLAEAKSLLGKLEAEQREALTSRSAAPRTPPVAASGNAAAAVQFAMAQVGDAYVYGAAGPDAWDCSGLTMMAWAQAGVALPHSSSAQYNSGPHVAESELMPGDLVFYYSPISHVGMYIGNGMIVNAENPSAGVKVTSLHAMPYVGAVRPG</sequence>
<dbReference type="PANTHER" id="PTHR47359:SF3">
    <property type="entry name" value="NLP_P60 DOMAIN-CONTAINING PROTEIN-RELATED"/>
    <property type="match status" value="1"/>
</dbReference>
<evidence type="ECO:0000256" key="6">
    <source>
        <dbReference type="SAM" id="SignalP"/>
    </source>
</evidence>
<feature type="chain" id="PRO_5045158029" evidence="6">
    <location>
        <begin position="24"/>
        <end position="332"/>
    </location>
</feature>
<evidence type="ECO:0000256" key="3">
    <source>
        <dbReference type="ARBA" id="ARBA00022801"/>
    </source>
</evidence>
<organism evidence="8 9">
    <name type="scientific">Nocardioides koreensis</name>
    <dbReference type="NCBI Taxonomy" id="433651"/>
    <lineage>
        <taxon>Bacteria</taxon>
        <taxon>Bacillati</taxon>
        <taxon>Actinomycetota</taxon>
        <taxon>Actinomycetes</taxon>
        <taxon>Propionibacteriales</taxon>
        <taxon>Nocardioidaceae</taxon>
        <taxon>Nocardioides</taxon>
    </lineage>
</organism>
<keyword evidence="4" id="KW-0788">Thiol protease</keyword>
<keyword evidence="9" id="KW-1185">Reference proteome</keyword>
<evidence type="ECO:0000256" key="1">
    <source>
        <dbReference type="ARBA" id="ARBA00007074"/>
    </source>
</evidence>
<dbReference type="EMBL" id="BAAAQR010000007">
    <property type="protein sequence ID" value="GAA2148200.1"/>
    <property type="molecule type" value="Genomic_DNA"/>
</dbReference>
<feature type="coiled-coil region" evidence="5">
    <location>
        <begin position="40"/>
        <end position="81"/>
    </location>
</feature>
<evidence type="ECO:0000256" key="5">
    <source>
        <dbReference type="SAM" id="Coils"/>
    </source>
</evidence>